<gene>
    <name evidence="1" type="ORF">EVAR_29040_1</name>
</gene>
<keyword evidence="2" id="KW-1185">Reference proteome</keyword>
<organism evidence="1 2">
    <name type="scientific">Eumeta variegata</name>
    <name type="common">Bagworm moth</name>
    <name type="synonym">Eumeta japonica</name>
    <dbReference type="NCBI Taxonomy" id="151549"/>
    <lineage>
        <taxon>Eukaryota</taxon>
        <taxon>Metazoa</taxon>
        <taxon>Ecdysozoa</taxon>
        <taxon>Arthropoda</taxon>
        <taxon>Hexapoda</taxon>
        <taxon>Insecta</taxon>
        <taxon>Pterygota</taxon>
        <taxon>Neoptera</taxon>
        <taxon>Endopterygota</taxon>
        <taxon>Lepidoptera</taxon>
        <taxon>Glossata</taxon>
        <taxon>Ditrysia</taxon>
        <taxon>Tineoidea</taxon>
        <taxon>Psychidae</taxon>
        <taxon>Oiketicinae</taxon>
        <taxon>Eumeta</taxon>
    </lineage>
</organism>
<dbReference type="Proteomes" id="UP000299102">
    <property type="component" value="Unassembled WGS sequence"/>
</dbReference>
<evidence type="ECO:0000313" key="2">
    <source>
        <dbReference type="Proteomes" id="UP000299102"/>
    </source>
</evidence>
<accession>A0A4C1W426</accession>
<sequence>MALELIRDERRPRAEVAAGARPLPRTDTMYYGKYCDGRSASLSEDDVPSGLNCDRPYVPQLSSGYVERITPPSYKCAHSHHAAALQNRDINRAGACACGGRRLDKATSAHGNVIYEIVKRRKTSALQMHVSMPEISTALRRARHGDVTYRRNKCECMFVCTSICSRFGVTSARFISLQLLKLICLRKRFGKRHRTHVELVGREGRHTRYTSAYLVFEYSVTACGLARPRGAGALGVRVPSSAFPSSSTSADVTQSTVLFKSRRHALAVGPGALESAVDLSTTELPR</sequence>
<evidence type="ECO:0000313" key="1">
    <source>
        <dbReference type="EMBL" id="GBP45292.1"/>
    </source>
</evidence>
<comment type="caution">
    <text evidence="1">The sequence shown here is derived from an EMBL/GenBank/DDBJ whole genome shotgun (WGS) entry which is preliminary data.</text>
</comment>
<reference evidence="1 2" key="1">
    <citation type="journal article" date="2019" name="Commun. Biol.">
        <title>The bagworm genome reveals a unique fibroin gene that provides high tensile strength.</title>
        <authorList>
            <person name="Kono N."/>
            <person name="Nakamura H."/>
            <person name="Ohtoshi R."/>
            <person name="Tomita M."/>
            <person name="Numata K."/>
            <person name="Arakawa K."/>
        </authorList>
    </citation>
    <scope>NUCLEOTIDE SEQUENCE [LARGE SCALE GENOMIC DNA]</scope>
</reference>
<protein>
    <submittedName>
        <fullName evidence="1">Uncharacterized protein</fullName>
    </submittedName>
</protein>
<proteinExistence type="predicted"/>
<dbReference type="EMBL" id="BGZK01000467">
    <property type="protein sequence ID" value="GBP45292.1"/>
    <property type="molecule type" value="Genomic_DNA"/>
</dbReference>
<dbReference type="AlphaFoldDB" id="A0A4C1W426"/>
<name>A0A4C1W426_EUMVA</name>